<accession>A0ABN9L2B6</accession>
<dbReference type="InterPro" id="IPR013121">
    <property type="entry name" value="Fe_red_NAD-bd_6"/>
</dbReference>
<evidence type="ECO:0000313" key="4">
    <source>
        <dbReference type="EMBL" id="CAJ0930074.1"/>
    </source>
</evidence>
<dbReference type="InterPro" id="IPR013112">
    <property type="entry name" value="FAD-bd_8"/>
</dbReference>
<keyword evidence="1" id="KW-0560">Oxidoreductase</keyword>
<dbReference type="Proteomes" id="UP001176940">
    <property type="component" value="Unassembled WGS sequence"/>
</dbReference>
<dbReference type="Gene3D" id="2.40.30.10">
    <property type="entry name" value="Translation factors"/>
    <property type="match status" value="1"/>
</dbReference>
<dbReference type="InterPro" id="IPR017927">
    <property type="entry name" value="FAD-bd_FR_type"/>
</dbReference>
<comment type="catalytic activity">
    <reaction evidence="2">
        <text>NADPH + 2 O2 = 2 superoxide + NADP(+) + H(+)</text>
        <dbReference type="Rhea" id="RHEA:63180"/>
        <dbReference type="ChEBI" id="CHEBI:15378"/>
        <dbReference type="ChEBI" id="CHEBI:15379"/>
        <dbReference type="ChEBI" id="CHEBI:18421"/>
        <dbReference type="ChEBI" id="CHEBI:57783"/>
        <dbReference type="ChEBI" id="CHEBI:58349"/>
    </reaction>
</comment>
<dbReference type="Pfam" id="PF08030">
    <property type="entry name" value="NAD_binding_6"/>
    <property type="match status" value="1"/>
</dbReference>
<feature type="domain" description="FAD-binding FR-type" evidence="3">
    <location>
        <begin position="13"/>
        <end position="128"/>
    </location>
</feature>
<gene>
    <name evidence="4" type="ORF">RIMI_LOCUS4105057</name>
</gene>
<dbReference type="Pfam" id="PF08022">
    <property type="entry name" value="FAD_binding_8"/>
    <property type="match status" value="1"/>
</dbReference>
<evidence type="ECO:0000259" key="3">
    <source>
        <dbReference type="PROSITE" id="PS51384"/>
    </source>
</evidence>
<dbReference type="PANTHER" id="PTHR11972">
    <property type="entry name" value="NADPH OXIDASE"/>
    <property type="match status" value="1"/>
</dbReference>
<keyword evidence="5" id="KW-1185">Reference proteome</keyword>
<dbReference type="InterPro" id="IPR000778">
    <property type="entry name" value="Cyt_b245_heavy_chain"/>
</dbReference>
<organism evidence="4 5">
    <name type="scientific">Ranitomeya imitator</name>
    <name type="common">mimic poison frog</name>
    <dbReference type="NCBI Taxonomy" id="111125"/>
    <lineage>
        <taxon>Eukaryota</taxon>
        <taxon>Metazoa</taxon>
        <taxon>Chordata</taxon>
        <taxon>Craniata</taxon>
        <taxon>Vertebrata</taxon>
        <taxon>Euteleostomi</taxon>
        <taxon>Amphibia</taxon>
        <taxon>Batrachia</taxon>
        <taxon>Anura</taxon>
        <taxon>Neobatrachia</taxon>
        <taxon>Hyloidea</taxon>
        <taxon>Dendrobatidae</taxon>
        <taxon>Dendrobatinae</taxon>
        <taxon>Ranitomeya</taxon>
    </lineage>
</organism>
<dbReference type="Gene3D" id="3.40.50.80">
    <property type="entry name" value="Nucleotide-binding domain of ferredoxin-NADP reductase (FNR) module"/>
    <property type="match status" value="1"/>
</dbReference>
<evidence type="ECO:0000256" key="1">
    <source>
        <dbReference type="ARBA" id="ARBA00023002"/>
    </source>
</evidence>
<dbReference type="SUPFAM" id="SSF52343">
    <property type="entry name" value="Ferredoxin reductase-like, C-terminal NADP-linked domain"/>
    <property type="match status" value="1"/>
</dbReference>
<name>A0ABN9L2B6_9NEOB</name>
<dbReference type="InterPro" id="IPR050369">
    <property type="entry name" value="RBOH/FRE"/>
</dbReference>
<reference evidence="4" key="1">
    <citation type="submission" date="2023-07" db="EMBL/GenBank/DDBJ databases">
        <authorList>
            <person name="Stuckert A."/>
        </authorList>
    </citation>
    <scope>NUCLEOTIDE SEQUENCE</scope>
</reference>
<dbReference type="InterPro" id="IPR017938">
    <property type="entry name" value="Riboflavin_synthase-like_b-brl"/>
</dbReference>
<proteinExistence type="predicted"/>
<dbReference type="SUPFAM" id="SSF63380">
    <property type="entry name" value="Riboflavin synthase domain-like"/>
    <property type="match status" value="1"/>
</dbReference>
<dbReference type="PANTHER" id="PTHR11972:SF205">
    <property type="entry name" value="NAD(P)H OXIDASE (H2O2-FORMING)"/>
    <property type="match status" value="1"/>
</dbReference>
<dbReference type="EMBL" id="CAUEEQ010006446">
    <property type="protein sequence ID" value="CAJ0930074.1"/>
    <property type="molecule type" value="Genomic_DNA"/>
</dbReference>
<comment type="caution">
    <text evidence="4">The sequence shown here is derived from an EMBL/GenBank/DDBJ whole genome shotgun (WGS) entry which is preliminary data.</text>
</comment>
<protein>
    <recommendedName>
        <fullName evidence="3">FAD-binding FR-type domain-containing protein</fullName>
    </recommendedName>
</protein>
<evidence type="ECO:0000313" key="5">
    <source>
        <dbReference type="Proteomes" id="UP001176940"/>
    </source>
</evidence>
<evidence type="ECO:0000256" key="2">
    <source>
        <dbReference type="ARBA" id="ARBA00049908"/>
    </source>
</evidence>
<dbReference type="PRINTS" id="PR00466">
    <property type="entry name" value="GP91PHOX"/>
</dbReference>
<dbReference type="PROSITE" id="PS51384">
    <property type="entry name" value="FAD_FR"/>
    <property type="match status" value="1"/>
</dbReference>
<dbReference type="CDD" id="cd06186">
    <property type="entry name" value="NOX_Duox_like_FAD_NADP"/>
    <property type="match status" value="1"/>
</dbReference>
<sequence length="200" mass="22111">MFTLVTGDLGIVGRWRAVCVTALQRPNSDAAAIDIVVDVTYLKFERPNDFEYKSGQWVRIACLSLGTNEYHPFTLTTAPHEDTLSLHIRAAGPWTTRLRELYSPQSVDELNGYPKIYLDGPFGEGHQEWNKYDVSVLVGGGIGVTPFASILKDLVFKSSVNAKIMCKKLRDQCDVGKVLYEDAGGTGYEEAADSSGDWRA</sequence>
<dbReference type="InterPro" id="IPR039261">
    <property type="entry name" value="FNR_nucleotide-bd"/>
</dbReference>